<name>A0AAV4N4K9_CAEEX</name>
<keyword evidence="2" id="KW-1185">Reference proteome</keyword>
<protein>
    <recommendedName>
        <fullName evidence="3">MATH domain-containing protein</fullName>
    </recommendedName>
</protein>
<organism evidence="1 2">
    <name type="scientific">Caerostris extrusa</name>
    <name type="common">Bark spider</name>
    <name type="synonym">Caerostris bankana</name>
    <dbReference type="NCBI Taxonomy" id="172846"/>
    <lineage>
        <taxon>Eukaryota</taxon>
        <taxon>Metazoa</taxon>
        <taxon>Ecdysozoa</taxon>
        <taxon>Arthropoda</taxon>
        <taxon>Chelicerata</taxon>
        <taxon>Arachnida</taxon>
        <taxon>Araneae</taxon>
        <taxon>Araneomorphae</taxon>
        <taxon>Entelegynae</taxon>
        <taxon>Araneoidea</taxon>
        <taxon>Araneidae</taxon>
        <taxon>Caerostris</taxon>
    </lineage>
</organism>
<dbReference type="InterPro" id="IPR008974">
    <property type="entry name" value="TRAF-like"/>
</dbReference>
<proteinExistence type="predicted"/>
<reference evidence="1 2" key="1">
    <citation type="submission" date="2021-06" db="EMBL/GenBank/DDBJ databases">
        <title>Caerostris extrusa draft genome.</title>
        <authorList>
            <person name="Kono N."/>
            <person name="Arakawa K."/>
        </authorList>
    </citation>
    <scope>NUCLEOTIDE SEQUENCE [LARGE SCALE GENOMIC DNA]</scope>
</reference>
<dbReference type="AlphaFoldDB" id="A0AAV4N4K9"/>
<dbReference type="EMBL" id="BPLR01002955">
    <property type="protein sequence ID" value="GIX79618.1"/>
    <property type="molecule type" value="Genomic_DNA"/>
</dbReference>
<evidence type="ECO:0000313" key="2">
    <source>
        <dbReference type="Proteomes" id="UP001054945"/>
    </source>
</evidence>
<accession>A0AAV4N4K9</accession>
<gene>
    <name evidence="1" type="ORF">CEXT_506591</name>
</gene>
<dbReference type="InterPro" id="IPR002083">
    <property type="entry name" value="MATH/TRAF_dom"/>
</dbReference>
<dbReference type="Gene3D" id="2.60.210.10">
    <property type="entry name" value="Apoptosis, Tumor Necrosis Factor Receptor Associated Protein 2, Chain A"/>
    <property type="match status" value="1"/>
</dbReference>
<dbReference type="SUPFAM" id="SSF49599">
    <property type="entry name" value="TRAF domain-like"/>
    <property type="match status" value="1"/>
</dbReference>
<comment type="caution">
    <text evidence="1">The sequence shown here is derived from an EMBL/GenBank/DDBJ whole genome shotgun (WGS) entry which is preliminary data.</text>
</comment>
<evidence type="ECO:0008006" key="3">
    <source>
        <dbReference type="Google" id="ProtNLM"/>
    </source>
</evidence>
<evidence type="ECO:0000313" key="1">
    <source>
        <dbReference type="EMBL" id="GIX79618.1"/>
    </source>
</evidence>
<dbReference type="Proteomes" id="UP001054945">
    <property type="component" value="Unassembled WGS sequence"/>
</dbReference>
<dbReference type="CDD" id="cd00121">
    <property type="entry name" value="MATH"/>
    <property type="match status" value="1"/>
</dbReference>
<sequence>MVEETSLEVGSQAHTISESRGKSNFVQQRIMMFLEKGITLTCSVASARGKEVAENGITGRRIVERVHRNVENRNATFFWQRTFEYISSPALLWGTIGTKWSLRLYPRGSSSEYYVGFYLYRHEDDVEDFEIDFELSFPGGDGSVLMTSEAKKKKCKVLKGKSSAFFSFETRTIVFAENSKFLLGDTLTARCRMEGDMAAWQNM</sequence>